<dbReference type="SMART" id="SM00394">
    <property type="entry name" value="RIIa"/>
    <property type="match status" value="1"/>
</dbReference>
<dbReference type="EMBL" id="JAWJWE010000007">
    <property type="protein sequence ID" value="KAK6632514.1"/>
    <property type="molecule type" value="Genomic_DNA"/>
</dbReference>
<dbReference type="InterPro" id="IPR003117">
    <property type="entry name" value="cAMP_dep_PK_reg_su_I/II_a/b"/>
</dbReference>
<sequence length="75" mass="8607">MAANLDEEQGLQECEAYVQRHNIQQILKDCVVQLCVGRPQNPVSFLREYFQKLERIIFEKAGCLGLIVEAINVRS</sequence>
<organism evidence="2 3">
    <name type="scientific">Polyplax serrata</name>
    <name type="common">Common mouse louse</name>
    <dbReference type="NCBI Taxonomy" id="468196"/>
    <lineage>
        <taxon>Eukaryota</taxon>
        <taxon>Metazoa</taxon>
        <taxon>Ecdysozoa</taxon>
        <taxon>Arthropoda</taxon>
        <taxon>Hexapoda</taxon>
        <taxon>Insecta</taxon>
        <taxon>Pterygota</taxon>
        <taxon>Neoptera</taxon>
        <taxon>Paraneoptera</taxon>
        <taxon>Psocodea</taxon>
        <taxon>Troctomorpha</taxon>
        <taxon>Phthiraptera</taxon>
        <taxon>Anoplura</taxon>
        <taxon>Polyplacidae</taxon>
        <taxon>Polyplax</taxon>
    </lineage>
</organism>
<evidence type="ECO:0000259" key="1">
    <source>
        <dbReference type="SMART" id="SM00394"/>
    </source>
</evidence>
<dbReference type="Proteomes" id="UP001372834">
    <property type="component" value="Unassembled WGS sequence"/>
</dbReference>
<dbReference type="SUPFAM" id="SSF47391">
    <property type="entry name" value="Dimerization-anchoring domain of cAMP-dependent PK regulatory subunit"/>
    <property type="match status" value="1"/>
</dbReference>
<gene>
    <name evidence="2" type="ORF">RUM43_013282</name>
</gene>
<dbReference type="CDD" id="cd12097">
    <property type="entry name" value="DD_RI_PKA"/>
    <property type="match status" value="1"/>
</dbReference>
<comment type="caution">
    <text evidence="2">The sequence shown here is derived from an EMBL/GenBank/DDBJ whole genome shotgun (WGS) entry which is preliminary data.</text>
</comment>
<dbReference type="AlphaFoldDB" id="A0AAN8PHN1"/>
<evidence type="ECO:0000313" key="2">
    <source>
        <dbReference type="EMBL" id="KAK6632514.1"/>
    </source>
</evidence>
<accession>A0AAN8PHN1</accession>
<protein>
    <recommendedName>
        <fullName evidence="1">RIIa domain-containing protein</fullName>
    </recommendedName>
</protein>
<feature type="domain" description="RIIa" evidence="1">
    <location>
        <begin position="21"/>
        <end position="56"/>
    </location>
</feature>
<name>A0AAN8PHN1_POLSC</name>
<proteinExistence type="predicted"/>
<reference evidence="2 3" key="1">
    <citation type="submission" date="2023-10" db="EMBL/GenBank/DDBJ databases">
        <title>Genomes of two closely related lineages of the louse Polyplax serrata with different host specificities.</title>
        <authorList>
            <person name="Martinu J."/>
            <person name="Tarabai H."/>
            <person name="Stefka J."/>
            <person name="Hypsa V."/>
        </authorList>
    </citation>
    <scope>NUCLEOTIDE SEQUENCE [LARGE SCALE GENOMIC DNA]</scope>
    <source>
        <strain evidence="2">HR10_N</strain>
    </source>
</reference>
<dbReference type="Pfam" id="PF02197">
    <property type="entry name" value="RIIa"/>
    <property type="match status" value="1"/>
</dbReference>
<dbReference type="Gene3D" id="1.20.890.10">
    <property type="entry name" value="cAMP-dependent protein kinase regulatory subunit, dimerization-anchoring domain"/>
    <property type="match status" value="1"/>
</dbReference>
<evidence type="ECO:0000313" key="3">
    <source>
        <dbReference type="Proteomes" id="UP001372834"/>
    </source>
</evidence>